<dbReference type="AlphaFoldDB" id="A0A4T0X334"/>
<feature type="compositionally biased region" description="Polar residues" evidence="1">
    <location>
        <begin position="472"/>
        <end position="491"/>
    </location>
</feature>
<feature type="compositionally biased region" description="Basic and acidic residues" evidence="1">
    <location>
        <begin position="333"/>
        <end position="389"/>
    </location>
</feature>
<dbReference type="Proteomes" id="UP000307173">
    <property type="component" value="Unassembled WGS sequence"/>
</dbReference>
<feature type="region of interest" description="Disordered" evidence="1">
    <location>
        <begin position="325"/>
        <end position="407"/>
    </location>
</feature>
<gene>
    <name evidence="2" type="ORF">CANINC_001659</name>
</gene>
<feature type="region of interest" description="Disordered" evidence="1">
    <location>
        <begin position="472"/>
        <end position="500"/>
    </location>
</feature>
<dbReference type="STRING" id="52247.A0A4T0X334"/>
<keyword evidence="3" id="KW-1185">Reference proteome</keyword>
<dbReference type="OrthoDB" id="303107at2759"/>
<feature type="compositionally biased region" description="Polar residues" evidence="1">
    <location>
        <begin position="395"/>
        <end position="407"/>
    </location>
</feature>
<name>A0A4T0X334_9ASCO</name>
<evidence type="ECO:0000256" key="1">
    <source>
        <dbReference type="SAM" id="MobiDB-lite"/>
    </source>
</evidence>
<organism evidence="2 3">
    <name type="scientific">Pichia inconspicua</name>
    <dbReference type="NCBI Taxonomy" id="52247"/>
    <lineage>
        <taxon>Eukaryota</taxon>
        <taxon>Fungi</taxon>
        <taxon>Dikarya</taxon>
        <taxon>Ascomycota</taxon>
        <taxon>Saccharomycotina</taxon>
        <taxon>Pichiomycetes</taxon>
        <taxon>Pichiales</taxon>
        <taxon>Pichiaceae</taxon>
        <taxon>Pichia</taxon>
    </lineage>
</organism>
<evidence type="ECO:0000313" key="3">
    <source>
        <dbReference type="Proteomes" id="UP000307173"/>
    </source>
</evidence>
<evidence type="ECO:0000313" key="2">
    <source>
        <dbReference type="EMBL" id="TID29741.1"/>
    </source>
</evidence>
<protein>
    <submittedName>
        <fullName evidence="2">Uncharacterized protein</fullName>
    </submittedName>
</protein>
<proteinExistence type="predicted"/>
<comment type="caution">
    <text evidence="2">The sequence shown here is derived from an EMBL/GenBank/DDBJ whole genome shotgun (WGS) entry which is preliminary data.</text>
</comment>
<dbReference type="EMBL" id="SELW01000262">
    <property type="protein sequence ID" value="TID29741.1"/>
    <property type="molecule type" value="Genomic_DNA"/>
</dbReference>
<sequence>MPVAKNITPSSHPAENLSNAVPEDIKNQLLKTPKYLSIEYDRYNNTLNSLRNDFKYCYIIEWLYLMKHLIKLYDAFDVENFEEELLGIAPPTFMNNLKSKLVQYLKNEKMQNIDMEFDFFVDQIYQDYELIEQEEDYNDPQNNNEDNSLLITYTKLPILEQIDVLYNLIKLCNTKSFTAFRNNVDKYQNPHSDLKVIPIYEIVDEDFKIEYIILQDARLYLRKWKFNQLEIPLTREEFDEKFKDPYTDLASLDPEMIQWECLTHNIYQYDAYITNLKKSFGKKYSSHEYKLSKVLEENIDFIIQHDLKKRKQSAQRKREIEMQMLMANRKRSSRLEEKEKRKREEDEARMKQLESMKHQAAELRASKRQKLKDDMFNSNDRELSREERMKKRQGLAQQNSNETEITNSYYNGGINYINENQSDHIQENNTNLLDDQISKNEESDQHDHLSINSESLPSLISNEQTLESQDNLPATANDENNTSQDQTQPQNLDPPVEIIY</sequence>
<reference evidence="2 3" key="1">
    <citation type="journal article" date="2019" name="Front. Genet.">
        <title>Whole-Genome Sequencing of the Opportunistic Yeast Pathogen Candida inconspicua Uncovers Its Hybrid Origin.</title>
        <authorList>
            <person name="Mixao V."/>
            <person name="Hansen A.P."/>
            <person name="Saus E."/>
            <person name="Boekhout T."/>
            <person name="Lass-Florl C."/>
            <person name="Gabaldon T."/>
        </authorList>
    </citation>
    <scope>NUCLEOTIDE SEQUENCE [LARGE SCALE GENOMIC DNA]</scope>
    <source>
        <strain evidence="2 3">CBS 180</strain>
    </source>
</reference>
<accession>A0A4T0X334</accession>